<dbReference type="Proteomes" id="UP001064632">
    <property type="component" value="Chromosome"/>
</dbReference>
<gene>
    <name evidence="2" type="ORF">N4264_20335</name>
</gene>
<name>A0ABY6BEN3_9GAMM</name>
<protein>
    <submittedName>
        <fullName evidence="2">DUF4166 domain-containing protein</fullName>
    </submittedName>
</protein>
<evidence type="ECO:0000313" key="2">
    <source>
        <dbReference type="EMBL" id="UXI67076.1"/>
    </source>
</evidence>
<evidence type="ECO:0000313" key="3">
    <source>
        <dbReference type="Proteomes" id="UP001064632"/>
    </source>
</evidence>
<sequence>MHPLLQQLHRQGGELSGTVDIRLGSGVAGVLGRRIARRLGIPPHAGRCAMRVHIYHDAGALHWDRRFGDGAAWMCSTFSPTGNWPDGCWIEQTGPVRLALGVQIENGGWRWKLRRAWLAGIPLPRWVLPRSRAGKCIEDGRYRFDVTFAVPIIGDVLSYGGLLDAAPFPSTGVDRP</sequence>
<organism evidence="2 3">
    <name type="scientific">Tahibacter amnicola</name>
    <dbReference type="NCBI Taxonomy" id="2976241"/>
    <lineage>
        <taxon>Bacteria</taxon>
        <taxon>Pseudomonadati</taxon>
        <taxon>Pseudomonadota</taxon>
        <taxon>Gammaproteobacteria</taxon>
        <taxon>Lysobacterales</taxon>
        <taxon>Rhodanobacteraceae</taxon>
        <taxon>Tahibacter</taxon>
    </lineage>
</organism>
<dbReference type="RefSeq" id="WP_261694052.1">
    <property type="nucleotide sequence ID" value="NZ_CP104694.1"/>
</dbReference>
<dbReference type="EMBL" id="CP104694">
    <property type="protein sequence ID" value="UXI67076.1"/>
    <property type="molecule type" value="Genomic_DNA"/>
</dbReference>
<dbReference type="Pfam" id="PF13761">
    <property type="entry name" value="DUF4166"/>
    <property type="match status" value="1"/>
</dbReference>
<accession>A0ABY6BEN3</accession>
<evidence type="ECO:0000259" key="1">
    <source>
        <dbReference type="Pfam" id="PF13761"/>
    </source>
</evidence>
<proteinExistence type="predicted"/>
<feature type="domain" description="DUF4166" evidence="1">
    <location>
        <begin position="1"/>
        <end position="162"/>
    </location>
</feature>
<keyword evidence="3" id="KW-1185">Reference proteome</keyword>
<dbReference type="InterPro" id="IPR025311">
    <property type="entry name" value="DUF4166"/>
</dbReference>
<reference evidence="2" key="1">
    <citation type="submission" date="2022-09" db="EMBL/GenBank/DDBJ databases">
        <title>Tahibacter sp. nov., isolated from a fresh water.</title>
        <authorList>
            <person name="Baek J.H."/>
            <person name="Lee J.K."/>
            <person name="Kim J.M."/>
            <person name="Jeon C.O."/>
        </authorList>
    </citation>
    <scope>NUCLEOTIDE SEQUENCE</scope>
    <source>
        <strain evidence="2">W38</strain>
    </source>
</reference>